<keyword evidence="5" id="KW-0732">Signal</keyword>
<organism evidence="7 8">
    <name type="scientific">Parasutterella muris</name>
    <dbReference type="NCBI Taxonomy" id="2565572"/>
    <lineage>
        <taxon>Bacteria</taxon>
        <taxon>Pseudomonadati</taxon>
        <taxon>Pseudomonadota</taxon>
        <taxon>Betaproteobacteria</taxon>
        <taxon>Burkholderiales</taxon>
        <taxon>Sutterellaceae</taxon>
        <taxon>Parasutterella</taxon>
    </lineage>
</organism>
<evidence type="ECO:0000256" key="5">
    <source>
        <dbReference type="RuleBase" id="RU366062"/>
    </source>
</evidence>
<evidence type="ECO:0000313" key="7">
    <source>
        <dbReference type="EMBL" id="MVX56646.1"/>
    </source>
</evidence>
<feature type="domain" description="FAD-dependent oxidoreductase 2 FAD-binding" evidence="6">
    <location>
        <begin position="31"/>
        <end position="452"/>
    </location>
</feature>
<dbReference type="Gene3D" id="3.50.50.60">
    <property type="entry name" value="FAD/NAD(P)-binding domain"/>
    <property type="match status" value="1"/>
</dbReference>
<dbReference type="InterPro" id="IPR003953">
    <property type="entry name" value="FAD-dep_OxRdtase_2_FAD-bd"/>
</dbReference>
<name>A0A6L6YGA8_9BURK</name>
<keyword evidence="2 5" id="KW-0285">Flavoprotein</keyword>
<dbReference type="SUPFAM" id="SSF51905">
    <property type="entry name" value="FAD/NAD(P)-binding domain"/>
    <property type="match status" value="1"/>
</dbReference>
<evidence type="ECO:0000256" key="3">
    <source>
        <dbReference type="ARBA" id="ARBA00022827"/>
    </source>
</evidence>
<dbReference type="EMBL" id="WSRP01000013">
    <property type="protein sequence ID" value="MVX56646.1"/>
    <property type="molecule type" value="Genomic_DNA"/>
</dbReference>
<protein>
    <submittedName>
        <fullName evidence="7">Flavocytochrome c</fullName>
    </submittedName>
</protein>
<dbReference type="Proteomes" id="UP000472580">
    <property type="component" value="Unassembled WGS sequence"/>
</dbReference>
<proteinExistence type="inferred from homology"/>
<keyword evidence="4 5" id="KW-0560">Oxidoreductase</keyword>
<evidence type="ECO:0000256" key="4">
    <source>
        <dbReference type="ARBA" id="ARBA00023002"/>
    </source>
</evidence>
<dbReference type="RefSeq" id="WP_160335080.1">
    <property type="nucleotide sequence ID" value="NZ_CALPCR010000001.1"/>
</dbReference>
<dbReference type="GO" id="GO:0016491">
    <property type="term" value="F:oxidoreductase activity"/>
    <property type="evidence" value="ECO:0007669"/>
    <property type="project" value="UniProtKB-KW"/>
</dbReference>
<evidence type="ECO:0000256" key="2">
    <source>
        <dbReference type="ARBA" id="ARBA00022630"/>
    </source>
</evidence>
<sequence>MRRRQTLFFPALLFAQSCLGTWAKASFRAPDVIVIGAGAAGLAAACTAAENGAKVLVLEKNKEIGGNTWIGGGYFNFVSPEDQTDSPQNFYLDIIEEGGSSADPALAKVLAFESYEVMLWLKSLGMNFVKSSVASFGNSRPRSARPSGYEGDGYIRTLSLYARQLGVEIITAADVIKLITRKGSICGVQALIEGKLTEISASKSVILASGGFASNEKMIRQYASEFADLPSISLKSADGKMIEAAQDIGAAVTLMDKVFCMVGTRRGGQFRGRLHGDNARYILVDHRGKRFIREDAGMTEIQDKILSLPEKEAFLITDDDNFRSYSPTIQRDSIRAVETGDIVCSLTLENLAKQLNISAHELKKTIDEYNGFVRQKYDPLGKAKGQLLHELRTAPYWAAFAVMNVCYTVGGLRINNRAQVLGKQGEPIRGLYAAGEITGGVHGQSRLSGNGLTDALVFGRKAGKTASSP</sequence>
<dbReference type="SUPFAM" id="SSF56425">
    <property type="entry name" value="Succinate dehydrogenase/fumarate reductase flavoprotein, catalytic domain"/>
    <property type="match status" value="1"/>
</dbReference>
<dbReference type="Pfam" id="PF00890">
    <property type="entry name" value="FAD_binding_2"/>
    <property type="match status" value="1"/>
</dbReference>
<dbReference type="PROSITE" id="PS51257">
    <property type="entry name" value="PROKAR_LIPOPROTEIN"/>
    <property type="match status" value="1"/>
</dbReference>
<feature type="chain" id="PRO_5027153670" evidence="5">
    <location>
        <begin position="21"/>
        <end position="469"/>
    </location>
</feature>
<dbReference type="InterPro" id="IPR036188">
    <property type="entry name" value="FAD/NAD-bd_sf"/>
</dbReference>
<evidence type="ECO:0000256" key="1">
    <source>
        <dbReference type="ARBA" id="ARBA00001974"/>
    </source>
</evidence>
<comment type="cofactor">
    <cofactor evidence="1">
        <name>FAD</name>
        <dbReference type="ChEBI" id="CHEBI:57692"/>
    </cofactor>
</comment>
<accession>A0A6L6YGA8</accession>
<evidence type="ECO:0000259" key="6">
    <source>
        <dbReference type="Pfam" id="PF00890"/>
    </source>
</evidence>
<comment type="caution">
    <text evidence="7">The sequence shown here is derived from an EMBL/GenBank/DDBJ whole genome shotgun (WGS) entry which is preliminary data.</text>
</comment>
<dbReference type="InterPro" id="IPR050315">
    <property type="entry name" value="FAD-oxidoreductase_2"/>
</dbReference>
<keyword evidence="8" id="KW-1185">Reference proteome</keyword>
<dbReference type="Gene3D" id="3.90.700.10">
    <property type="entry name" value="Succinate dehydrogenase/fumarate reductase flavoprotein, catalytic domain"/>
    <property type="match status" value="1"/>
</dbReference>
<dbReference type="NCBIfam" id="TIGR01813">
    <property type="entry name" value="flavo_cyto_c"/>
    <property type="match status" value="1"/>
</dbReference>
<dbReference type="InterPro" id="IPR027477">
    <property type="entry name" value="Succ_DH/fumarate_Rdtase_cat_sf"/>
</dbReference>
<dbReference type="PRINTS" id="PR00368">
    <property type="entry name" value="FADPNR"/>
</dbReference>
<dbReference type="GO" id="GO:0010181">
    <property type="term" value="F:FMN binding"/>
    <property type="evidence" value="ECO:0007669"/>
    <property type="project" value="InterPro"/>
</dbReference>
<dbReference type="PANTHER" id="PTHR43400:SF7">
    <property type="entry name" value="FAD-DEPENDENT OXIDOREDUCTASE 2 FAD BINDING DOMAIN-CONTAINING PROTEIN"/>
    <property type="match status" value="1"/>
</dbReference>
<dbReference type="OrthoDB" id="337830at2"/>
<gene>
    <name evidence="7" type="ORF">E5987_05415</name>
</gene>
<dbReference type="InterPro" id="IPR010960">
    <property type="entry name" value="Flavocytochrome_c"/>
</dbReference>
<comment type="similarity">
    <text evidence="5">Belongs to the FAD-dependent oxidoreductase 2 family. FRD/SDH subfamily.</text>
</comment>
<evidence type="ECO:0000313" key="8">
    <source>
        <dbReference type="Proteomes" id="UP000472580"/>
    </source>
</evidence>
<feature type="signal peptide" evidence="5">
    <location>
        <begin position="1"/>
        <end position="20"/>
    </location>
</feature>
<reference evidence="7 8" key="1">
    <citation type="submission" date="2019-12" db="EMBL/GenBank/DDBJ databases">
        <title>Microbes associate with the intestines of laboratory mice.</title>
        <authorList>
            <person name="Navarre W."/>
            <person name="Wong E."/>
        </authorList>
    </citation>
    <scope>NUCLEOTIDE SEQUENCE [LARGE SCALE GENOMIC DNA]</scope>
    <source>
        <strain evidence="7 8">NM82_D38</strain>
    </source>
</reference>
<dbReference type="AlphaFoldDB" id="A0A6L6YGA8"/>
<dbReference type="PANTHER" id="PTHR43400">
    <property type="entry name" value="FUMARATE REDUCTASE"/>
    <property type="match status" value="1"/>
</dbReference>
<keyword evidence="3 5" id="KW-0274">FAD</keyword>